<dbReference type="SUPFAM" id="SSF57302">
    <property type="entry name" value="Snake toxin-like"/>
    <property type="match status" value="1"/>
</dbReference>
<dbReference type="CDD" id="cd23623">
    <property type="entry name" value="TFP_LU_ECD_CD177_rpt1"/>
    <property type="match status" value="3"/>
</dbReference>
<dbReference type="CDD" id="cd23636">
    <property type="entry name" value="TFP_LU_ECD_CD177_rpt2"/>
    <property type="match status" value="2"/>
</dbReference>
<dbReference type="CDD" id="cd23624">
    <property type="entry name" value="TFP_LU_ECD_CD177_rpt3"/>
    <property type="match status" value="1"/>
</dbReference>
<feature type="chain" id="PRO_5039940948" evidence="7">
    <location>
        <begin position="22"/>
        <end position="735"/>
    </location>
</feature>
<accession>A6J909</accession>
<dbReference type="GO" id="GO:0005886">
    <property type="term" value="C:plasma membrane"/>
    <property type="evidence" value="ECO:0007669"/>
    <property type="project" value="UniProtKB-SubCell"/>
</dbReference>
<feature type="domain" description="UPAR/Ly6" evidence="8">
    <location>
        <begin position="130"/>
        <end position="203"/>
    </location>
</feature>
<reference evidence="9 10" key="1">
    <citation type="submission" date="2005-09" db="EMBL/GenBank/DDBJ databases">
        <authorList>
            <person name="Mural R.J."/>
            <person name="Li P.W."/>
            <person name="Adams M.D."/>
            <person name="Amanatides P.G."/>
            <person name="Baden-Tillson H."/>
            <person name="Barnstead M."/>
            <person name="Chin S.H."/>
            <person name="Dew I."/>
            <person name="Evans C.A."/>
            <person name="Ferriera S."/>
            <person name="Flanigan M."/>
            <person name="Fosler C."/>
            <person name="Glodek A."/>
            <person name="Gu Z."/>
            <person name="Holt R.A."/>
            <person name="Jennings D."/>
            <person name="Kraft C.L."/>
            <person name="Lu F."/>
            <person name="Nguyen T."/>
            <person name="Nusskern D.R."/>
            <person name="Pfannkoch C.M."/>
            <person name="Sitter C."/>
            <person name="Sutton G.G."/>
            <person name="Venter J.C."/>
            <person name="Wang Z."/>
            <person name="Woodage T."/>
            <person name="Zheng X.H."/>
            <person name="Zhong F."/>
        </authorList>
    </citation>
    <scope>NUCLEOTIDE SEQUENCE [LARGE SCALE GENOMIC DNA]</scope>
    <source>
        <strain>BN</strain>
        <strain evidence="10">Sprague-Dawley</strain>
    </source>
</reference>
<evidence type="ECO:0000256" key="5">
    <source>
        <dbReference type="ARBA" id="ARBA00023180"/>
    </source>
</evidence>
<dbReference type="InterPro" id="IPR016054">
    <property type="entry name" value="LY6_UPA_recep-like"/>
</dbReference>
<evidence type="ECO:0000259" key="8">
    <source>
        <dbReference type="Pfam" id="PF00021"/>
    </source>
</evidence>
<feature type="signal peptide" evidence="7">
    <location>
        <begin position="1"/>
        <end position="21"/>
    </location>
</feature>
<feature type="domain" description="UPAR/Ly6" evidence="8">
    <location>
        <begin position="342"/>
        <end position="408"/>
    </location>
</feature>
<evidence type="ECO:0000256" key="1">
    <source>
        <dbReference type="ARBA" id="ARBA00004236"/>
    </source>
</evidence>
<keyword evidence="4" id="KW-0472">Membrane</keyword>
<dbReference type="AlphaFoldDB" id="A6J909"/>
<feature type="domain" description="UPAR/Ly6" evidence="8">
    <location>
        <begin position="532"/>
        <end position="597"/>
    </location>
</feature>
<feature type="domain" description="UPAR/Ly6" evidence="8">
    <location>
        <begin position="237"/>
        <end position="301"/>
    </location>
</feature>
<keyword evidence="3 7" id="KW-0732">Signal</keyword>
<feature type="region of interest" description="Disordered" evidence="6">
    <location>
        <begin position="688"/>
        <end position="708"/>
    </location>
</feature>
<evidence type="ECO:0000256" key="3">
    <source>
        <dbReference type="ARBA" id="ARBA00022729"/>
    </source>
</evidence>
<dbReference type="Pfam" id="PF00021">
    <property type="entry name" value="UPAR_LY6"/>
    <property type="match status" value="6"/>
</dbReference>
<comment type="subcellular location">
    <subcellularLocation>
        <location evidence="1">Cell membrane</location>
    </subcellularLocation>
</comment>
<dbReference type="CDD" id="cd23637">
    <property type="entry name" value="TFP_LU_ECD_CD177_rpt4"/>
    <property type="match status" value="1"/>
</dbReference>
<keyword evidence="5" id="KW-0325">Glycoprotein</keyword>
<dbReference type="PANTHER" id="PTHR16529">
    <property type="entry name" value="CD177 ANTIGEN"/>
    <property type="match status" value="1"/>
</dbReference>
<dbReference type="PANTHER" id="PTHR16529:SF8">
    <property type="entry name" value="CD177 ANTIGEN"/>
    <property type="match status" value="1"/>
</dbReference>
<feature type="domain" description="UPAR/Ly6" evidence="8">
    <location>
        <begin position="618"/>
        <end position="691"/>
    </location>
</feature>
<evidence type="ECO:0000313" key="9">
    <source>
        <dbReference type="EMBL" id="EDM08075.1"/>
    </source>
</evidence>
<feature type="domain" description="UPAR/Ly6" evidence="8">
    <location>
        <begin position="426"/>
        <end position="502"/>
    </location>
</feature>
<proteinExistence type="predicted"/>
<name>A6J909_RAT</name>
<gene>
    <name evidence="9" type="primary">RGD1562941_predicted</name>
    <name evidence="9" type="ORF">rCG_53587</name>
</gene>
<evidence type="ECO:0000256" key="4">
    <source>
        <dbReference type="ARBA" id="ARBA00023136"/>
    </source>
</evidence>
<evidence type="ECO:0000256" key="2">
    <source>
        <dbReference type="ARBA" id="ARBA00022475"/>
    </source>
</evidence>
<dbReference type="InterPro" id="IPR045860">
    <property type="entry name" value="Snake_toxin-like_sf"/>
</dbReference>
<evidence type="ECO:0000256" key="7">
    <source>
        <dbReference type="SAM" id="SignalP"/>
    </source>
</evidence>
<evidence type="ECO:0000313" key="10">
    <source>
        <dbReference type="Proteomes" id="UP000234681"/>
    </source>
</evidence>
<dbReference type="Proteomes" id="UP000234681">
    <property type="component" value="Chromosome 1"/>
</dbReference>
<keyword evidence="2" id="KW-1003">Cell membrane</keyword>
<evidence type="ECO:0000256" key="6">
    <source>
        <dbReference type="SAM" id="MobiDB-lite"/>
    </source>
</evidence>
<dbReference type="InterPro" id="IPR051899">
    <property type="entry name" value="Fert-Immune_med_protein"/>
</dbReference>
<protein>
    <submittedName>
        <fullName evidence="9">Similar to RIKEN cDNA 1190003K14 (Predicted)</fullName>
    </submittedName>
</protein>
<organism evidence="9 10">
    <name type="scientific">Rattus norvegicus</name>
    <name type="common">Rat</name>
    <dbReference type="NCBI Taxonomy" id="10116"/>
    <lineage>
        <taxon>Eukaryota</taxon>
        <taxon>Metazoa</taxon>
        <taxon>Chordata</taxon>
        <taxon>Craniata</taxon>
        <taxon>Vertebrata</taxon>
        <taxon>Euteleostomi</taxon>
        <taxon>Mammalia</taxon>
        <taxon>Eutheria</taxon>
        <taxon>Euarchontoglires</taxon>
        <taxon>Glires</taxon>
        <taxon>Rodentia</taxon>
        <taxon>Myomorpha</taxon>
        <taxon>Muroidea</taxon>
        <taxon>Muridae</taxon>
        <taxon>Murinae</taxon>
        <taxon>Rattus</taxon>
    </lineage>
</organism>
<sequence length="735" mass="78191">MNPMPVLTLLGVSTLLPCVPALICQRGRIQTVRNESELPLEWGTGEKACEVGEGCQDVVMLLHNGPLINLVIIKGCIKAEDQEPRVTWLSTGPGLSVVSYTHVCRHGDLCNNASSTRILEDLSTPTVPGSLRCPLCLSNNDCENAPEQVCPVGSIYCYNGVLRLRGEGIRTNLKVQGCMAQPGCNLLNGTTAVGTLDMSENCGLQLGPQALDCNSASLDIVKDVSDLHLSWTTGWKTCEADEGCYETVMLIQNGQEIHMALTKGCTSSVNREAQLTRHRTGPGISIVSYVHVCRNGDFCNDLSSTETLWIPPPDTESLKCQHGTLEAVQHISKLPLQWTAEQKTCNVGEGCQDTLVIIENGEHVNLVLTKGCTAAEDHKAKVTEHRTGPGLAVISYTRVCREKDLCNDLSTTVPLWAPPPVTAPGNTRCPLCFTAQACENAPEQFCPAGSTHCYSGVLSLRGGEIISKLKVQGCMSQPGCNLLNGTQKIGPVDVSEDCSPRSNSLTCHRGTMLKIGNGFAEKAVEWTPLSSQVCEPDEICQETLLLIDVGQKSALLGSKGCSSLGAQNDVGVSIFSRPPGMVVASYTRFCSSNLCNAASSTSVLLSNLPRPEVLPPGSVKCPVCVQLFRSCFQTSDFVTCPRGATHCYRGDIALRGGGLSSTLSIQGCMASPVKSLLGNSKTIGILSAKESSENERGDEDDEKPLLDGASASSPASMLGLLVLLSSLCAGICPLH</sequence>
<dbReference type="EMBL" id="CH473979">
    <property type="protein sequence ID" value="EDM08075.1"/>
    <property type="molecule type" value="Genomic_DNA"/>
</dbReference>